<evidence type="ECO:0000256" key="1">
    <source>
        <dbReference type="SAM" id="MobiDB-lite"/>
    </source>
</evidence>
<dbReference type="EMBL" id="AP027734">
    <property type="protein sequence ID" value="BDZ54316.1"/>
    <property type="molecule type" value="Genomic_DNA"/>
</dbReference>
<dbReference type="Proteomes" id="UP001321477">
    <property type="component" value="Chromosome"/>
</dbReference>
<dbReference type="PRINTS" id="PR01217">
    <property type="entry name" value="PRICHEXTENSN"/>
</dbReference>
<organism evidence="3 4">
    <name type="scientific">Agromyces marinus</name>
    <dbReference type="NCBI Taxonomy" id="1389020"/>
    <lineage>
        <taxon>Bacteria</taxon>
        <taxon>Bacillati</taxon>
        <taxon>Actinomycetota</taxon>
        <taxon>Actinomycetes</taxon>
        <taxon>Micrococcales</taxon>
        <taxon>Microbacteriaceae</taxon>
        <taxon>Agromyces</taxon>
    </lineage>
</organism>
<keyword evidence="2" id="KW-0472">Membrane</keyword>
<name>A0ABM8H0P5_9MICO</name>
<feature type="region of interest" description="Disordered" evidence="1">
    <location>
        <begin position="104"/>
        <end position="202"/>
    </location>
</feature>
<feature type="compositionally biased region" description="Low complexity" evidence="1">
    <location>
        <begin position="151"/>
        <end position="160"/>
    </location>
</feature>
<sequence length="202" mass="20143">MDHPAADPDRGPASRGRRAAPRNTANGPLGRALARASDLLVSVLAAIARIGSAIASLKGRMSLGAVRTWIAVHRVLALVVVALVVSGAAFAGTAALIGRSAMPAAEGDGASRPAPQRLPPEQTEPTAPVAPVAPNPPPSTAPATPPPAPAADPGGPADPAAPEPADDPPAVTEEPPEPTEEPEGNGRPDPPGAANRPDKKKD</sequence>
<feature type="region of interest" description="Disordered" evidence="1">
    <location>
        <begin position="1"/>
        <end position="28"/>
    </location>
</feature>
<reference evidence="4" key="1">
    <citation type="journal article" date="2019" name="Int. J. Syst. Evol. Microbiol.">
        <title>The Global Catalogue of Microorganisms (GCM) 10K type strain sequencing project: providing services to taxonomists for standard genome sequencing and annotation.</title>
        <authorList>
            <consortium name="The Broad Institute Genomics Platform"/>
            <consortium name="The Broad Institute Genome Sequencing Center for Infectious Disease"/>
            <person name="Wu L."/>
            <person name="Ma J."/>
        </authorList>
    </citation>
    <scope>NUCLEOTIDE SEQUENCE [LARGE SCALE GENOMIC DNA]</scope>
    <source>
        <strain evidence="4">NBRC 109019</strain>
    </source>
</reference>
<feature type="compositionally biased region" description="Basic and acidic residues" evidence="1">
    <location>
        <begin position="1"/>
        <end position="12"/>
    </location>
</feature>
<protein>
    <submittedName>
        <fullName evidence="3">Uncharacterized protein</fullName>
    </submittedName>
</protein>
<accession>A0ABM8H0P5</accession>
<keyword evidence="2" id="KW-1133">Transmembrane helix</keyword>
<dbReference type="RefSeq" id="WP_234660765.1">
    <property type="nucleotide sequence ID" value="NZ_AP027734.1"/>
</dbReference>
<evidence type="ECO:0000256" key="2">
    <source>
        <dbReference type="SAM" id="Phobius"/>
    </source>
</evidence>
<feature type="transmembrane region" description="Helical" evidence="2">
    <location>
        <begin position="75"/>
        <end position="97"/>
    </location>
</feature>
<keyword evidence="2" id="KW-0812">Transmembrane</keyword>
<gene>
    <name evidence="3" type="ORF">GCM10025870_13890</name>
</gene>
<evidence type="ECO:0000313" key="3">
    <source>
        <dbReference type="EMBL" id="BDZ54316.1"/>
    </source>
</evidence>
<feature type="compositionally biased region" description="Acidic residues" evidence="1">
    <location>
        <begin position="174"/>
        <end position="183"/>
    </location>
</feature>
<feature type="compositionally biased region" description="Pro residues" evidence="1">
    <location>
        <begin position="131"/>
        <end position="150"/>
    </location>
</feature>
<keyword evidence="4" id="KW-1185">Reference proteome</keyword>
<evidence type="ECO:0000313" key="4">
    <source>
        <dbReference type="Proteomes" id="UP001321477"/>
    </source>
</evidence>
<proteinExistence type="predicted"/>